<accession>A0AAJ1T0S0</accession>
<keyword evidence="2" id="KW-1185">Reference proteome</keyword>
<name>A0AAJ1T0S0_9MICC</name>
<reference evidence="1 2" key="1">
    <citation type="submission" date="2023-07" db="EMBL/GenBank/DDBJ databases">
        <title>Sorghum-associated microbial communities from plants grown in Nebraska, USA.</title>
        <authorList>
            <person name="Schachtman D."/>
        </authorList>
    </citation>
    <scope>NUCLEOTIDE SEQUENCE [LARGE SCALE GENOMIC DNA]</scope>
    <source>
        <strain evidence="1 2">DS1001</strain>
    </source>
</reference>
<protein>
    <submittedName>
        <fullName evidence="1">Uncharacterized protein</fullName>
    </submittedName>
</protein>
<organism evidence="1 2">
    <name type="scientific">Pseudarthrobacter niigatensis</name>
    <dbReference type="NCBI Taxonomy" id="369935"/>
    <lineage>
        <taxon>Bacteria</taxon>
        <taxon>Bacillati</taxon>
        <taxon>Actinomycetota</taxon>
        <taxon>Actinomycetes</taxon>
        <taxon>Micrococcales</taxon>
        <taxon>Micrococcaceae</taxon>
        <taxon>Pseudarthrobacter</taxon>
    </lineage>
</organism>
<dbReference type="AlphaFoldDB" id="A0AAJ1T0S0"/>
<dbReference type="Proteomes" id="UP001239267">
    <property type="component" value="Unassembled WGS sequence"/>
</dbReference>
<proteinExistence type="predicted"/>
<comment type="caution">
    <text evidence="1">The sequence shown here is derived from an EMBL/GenBank/DDBJ whole genome shotgun (WGS) entry which is preliminary data.</text>
</comment>
<evidence type="ECO:0000313" key="1">
    <source>
        <dbReference type="EMBL" id="MDQ0147603.1"/>
    </source>
</evidence>
<gene>
    <name evidence="1" type="ORF">J2T23_003521</name>
</gene>
<dbReference type="EMBL" id="JAUSTB010000015">
    <property type="protein sequence ID" value="MDQ0147603.1"/>
    <property type="molecule type" value="Genomic_DNA"/>
</dbReference>
<sequence>MSGFKTVVAFPNALMWLMSEDDQELVIPDIDGVANFWTSQNAWGVAVQHDIDGPVTATIGPTPPEDPSLMQLHQGLLHSSRRLIDVQTVYLDSIATFRTRTQDAATSIWGDDPGQPEHVHIQCPDIEEML</sequence>
<dbReference type="RefSeq" id="WP_307362032.1">
    <property type="nucleotide sequence ID" value="NZ_JAUSTB010000015.1"/>
</dbReference>
<evidence type="ECO:0000313" key="2">
    <source>
        <dbReference type="Proteomes" id="UP001239267"/>
    </source>
</evidence>